<keyword evidence="7" id="KW-0378">Hydrolase</keyword>
<evidence type="ECO:0000256" key="4">
    <source>
        <dbReference type="ARBA" id="ARBA00023136"/>
    </source>
</evidence>
<feature type="transmembrane region" description="Helical" evidence="5">
    <location>
        <begin position="76"/>
        <end position="95"/>
    </location>
</feature>
<evidence type="ECO:0000313" key="8">
    <source>
        <dbReference type="Proteomes" id="UP000745859"/>
    </source>
</evidence>
<dbReference type="GO" id="GO:0008233">
    <property type="term" value="F:peptidase activity"/>
    <property type="evidence" value="ECO:0007669"/>
    <property type="project" value="UniProtKB-KW"/>
</dbReference>
<dbReference type="EMBL" id="JAASQL010000002">
    <property type="protein sequence ID" value="NIJ45358.1"/>
    <property type="molecule type" value="Genomic_DNA"/>
</dbReference>
<evidence type="ECO:0000256" key="2">
    <source>
        <dbReference type="ARBA" id="ARBA00022692"/>
    </source>
</evidence>
<accession>A0ABX0U948</accession>
<feature type="transmembrane region" description="Helical" evidence="5">
    <location>
        <begin position="153"/>
        <end position="172"/>
    </location>
</feature>
<comment type="caution">
    <text evidence="7">The sequence shown here is derived from an EMBL/GenBank/DDBJ whole genome shotgun (WGS) entry which is preliminary data.</text>
</comment>
<reference evidence="7 8" key="1">
    <citation type="submission" date="2020-03" db="EMBL/GenBank/DDBJ databases">
        <title>Genomic Encyclopedia of Type Strains, Phase IV (KMG-IV): sequencing the most valuable type-strain genomes for metagenomic binning, comparative biology and taxonomic classification.</title>
        <authorList>
            <person name="Goeker M."/>
        </authorList>
    </citation>
    <scope>NUCLEOTIDE SEQUENCE [LARGE SCALE GENOMIC DNA]</scope>
    <source>
        <strain evidence="7 8">DSM 101599</strain>
    </source>
</reference>
<proteinExistence type="predicted"/>
<evidence type="ECO:0000256" key="1">
    <source>
        <dbReference type="ARBA" id="ARBA00004141"/>
    </source>
</evidence>
<organism evidence="7 8">
    <name type="scientific">Wenyingzhuangia heitensis</name>
    <dbReference type="NCBI Taxonomy" id="1487859"/>
    <lineage>
        <taxon>Bacteria</taxon>
        <taxon>Pseudomonadati</taxon>
        <taxon>Bacteroidota</taxon>
        <taxon>Flavobacteriia</taxon>
        <taxon>Flavobacteriales</taxon>
        <taxon>Flavobacteriaceae</taxon>
        <taxon>Wenyingzhuangia</taxon>
    </lineage>
</organism>
<dbReference type="GO" id="GO:0006508">
    <property type="term" value="P:proteolysis"/>
    <property type="evidence" value="ECO:0007669"/>
    <property type="project" value="UniProtKB-KW"/>
</dbReference>
<evidence type="ECO:0000259" key="6">
    <source>
        <dbReference type="Pfam" id="PF01694"/>
    </source>
</evidence>
<feature type="domain" description="Peptidase S54 rhomboid" evidence="6">
    <location>
        <begin position="39"/>
        <end position="171"/>
    </location>
</feature>
<keyword evidence="8" id="KW-1185">Reference proteome</keyword>
<dbReference type="SUPFAM" id="SSF144091">
    <property type="entry name" value="Rhomboid-like"/>
    <property type="match status" value="1"/>
</dbReference>
<keyword evidence="3 5" id="KW-1133">Transmembrane helix</keyword>
<dbReference type="Proteomes" id="UP000745859">
    <property type="component" value="Unassembled WGS sequence"/>
</dbReference>
<protein>
    <submittedName>
        <fullName evidence="7">Membrane associated rhomboid family serine protease</fullName>
    </submittedName>
</protein>
<dbReference type="Gene3D" id="1.20.1540.10">
    <property type="entry name" value="Rhomboid-like"/>
    <property type="match status" value="1"/>
</dbReference>
<feature type="transmembrane region" description="Helical" evidence="5">
    <location>
        <begin position="102"/>
        <end position="121"/>
    </location>
</feature>
<dbReference type="Pfam" id="PF01694">
    <property type="entry name" value="Rhomboid"/>
    <property type="match status" value="1"/>
</dbReference>
<evidence type="ECO:0000256" key="5">
    <source>
        <dbReference type="SAM" id="Phobius"/>
    </source>
</evidence>
<evidence type="ECO:0000313" key="7">
    <source>
        <dbReference type="EMBL" id="NIJ45358.1"/>
    </source>
</evidence>
<keyword evidence="2 5" id="KW-0812">Transmembrane</keyword>
<sequence>MIPNNYILYFIVGIYLVYFIGLIIPIRKYGIIPRKQKGLIGIVTAPLLHSSWKHLVSNTVPILVLLFTLHYSYPTIAIKVIAIVLFLGGFLVWLLGRNANHMGASGLIYGLATFIIVNGFLSNTLQPLLVSVIVLILYGGLLWGIFPSSKKNTSWEGHLLYAIAGVFAVYYFK</sequence>
<gene>
    <name evidence="7" type="ORF">FHR24_001826</name>
</gene>
<comment type="subcellular location">
    <subcellularLocation>
        <location evidence="1">Membrane</location>
        <topology evidence="1">Multi-pass membrane protein</topology>
    </subcellularLocation>
</comment>
<dbReference type="InterPro" id="IPR022764">
    <property type="entry name" value="Peptidase_S54_rhomboid_dom"/>
</dbReference>
<evidence type="ECO:0000256" key="3">
    <source>
        <dbReference type="ARBA" id="ARBA00022989"/>
    </source>
</evidence>
<keyword evidence="7" id="KW-0645">Protease</keyword>
<dbReference type="RefSeq" id="WP_167187276.1">
    <property type="nucleotide sequence ID" value="NZ_JAASQL010000002.1"/>
</dbReference>
<feature type="transmembrane region" description="Helical" evidence="5">
    <location>
        <begin position="6"/>
        <end position="26"/>
    </location>
</feature>
<feature type="transmembrane region" description="Helical" evidence="5">
    <location>
        <begin position="127"/>
        <end position="146"/>
    </location>
</feature>
<dbReference type="InterPro" id="IPR035952">
    <property type="entry name" value="Rhomboid-like_sf"/>
</dbReference>
<keyword evidence="4 5" id="KW-0472">Membrane</keyword>
<name>A0ABX0U948_9FLAO</name>